<evidence type="ECO:0000259" key="1">
    <source>
        <dbReference type="Pfam" id="PF00534"/>
    </source>
</evidence>
<evidence type="ECO:0000259" key="2">
    <source>
        <dbReference type="Pfam" id="PF13439"/>
    </source>
</evidence>
<dbReference type="SUPFAM" id="SSF53756">
    <property type="entry name" value="UDP-Glycosyltransferase/glycogen phosphorylase"/>
    <property type="match status" value="1"/>
</dbReference>
<protein>
    <submittedName>
        <fullName evidence="3">Glycosyltransferase family 4 protein</fullName>
    </submittedName>
</protein>
<keyword evidence="4" id="KW-1185">Reference proteome</keyword>
<sequence>MKLLFPIFRYFPHGGLQRDMLRIAETAVKRGHAVTVCTMRWESPDAPPPGVTLKLLRGRGFSNHARARSFAAAVRRFAAAEKFDLIFGFNRMPGLDFYFAADNCFAKSAARHPVLVLALLPRYRTFLAYERAVFLPESKTRILYLTPNQKRDFMEVYGTPDERFTLLPPGIPADRRRPGNAGEVRERKRAELGVMPDETLLLEVGSGFRTKGVDRTLRALASLRGAAAEKTKLFIAGRESSGRFAALAADLKLTGRVTFGGGRDDVAELLLAADLVVHPARNEATGTVLVEALAAGTPVLCTENCGFANYVTESGGAVLPEPFDEGAFERLLEEILTSPGRLETMRSAAEAYGASADFYRRADAAVDCLEEAANG</sequence>
<organism evidence="3 4">
    <name type="scientific">Victivallis lenta</name>
    <dbReference type="NCBI Taxonomy" id="2606640"/>
    <lineage>
        <taxon>Bacteria</taxon>
        <taxon>Pseudomonadati</taxon>
        <taxon>Lentisphaerota</taxon>
        <taxon>Lentisphaeria</taxon>
        <taxon>Victivallales</taxon>
        <taxon>Victivallaceae</taxon>
        <taxon>Victivallis</taxon>
    </lineage>
</organism>
<dbReference type="InterPro" id="IPR001296">
    <property type="entry name" value="Glyco_trans_1"/>
</dbReference>
<feature type="domain" description="Glycosyl transferase family 1" evidence="1">
    <location>
        <begin position="185"/>
        <end position="350"/>
    </location>
</feature>
<proteinExistence type="predicted"/>
<dbReference type="Proteomes" id="UP000435649">
    <property type="component" value="Unassembled WGS sequence"/>
</dbReference>
<dbReference type="PANTHER" id="PTHR12526">
    <property type="entry name" value="GLYCOSYLTRANSFERASE"/>
    <property type="match status" value="1"/>
</dbReference>
<dbReference type="RefSeq" id="WP_106055315.1">
    <property type="nucleotide sequence ID" value="NZ_CALXOB010000043.1"/>
</dbReference>
<accession>A0A844G5M3</accession>
<dbReference type="Gene3D" id="3.40.50.2000">
    <property type="entry name" value="Glycogen Phosphorylase B"/>
    <property type="match status" value="2"/>
</dbReference>
<keyword evidence="3" id="KW-0808">Transferase</keyword>
<dbReference type="EMBL" id="VUNS01000013">
    <property type="protein sequence ID" value="MST97881.1"/>
    <property type="molecule type" value="Genomic_DNA"/>
</dbReference>
<reference evidence="3 4" key="1">
    <citation type="submission" date="2019-08" db="EMBL/GenBank/DDBJ databases">
        <title>In-depth cultivation of the pig gut microbiome towards novel bacterial diversity and tailored functional studies.</title>
        <authorList>
            <person name="Wylensek D."/>
            <person name="Hitch T.C.A."/>
            <person name="Clavel T."/>
        </authorList>
    </citation>
    <scope>NUCLEOTIDE SEQUENCE [LARGE SCALE GENOMIC DNA]</scope>
    <source>
        <strain evidence="3 4">BBE-744-WT-12</strain>
    </source>
</reference>
<gene>
    <name evidence="3" type="ORF">FYJ85_12620</name>
</gene>
<dbReference type="PANTHER" id="PTHR12526:SF641">
    <property type="entry name" value="LIPOPOLYSACCHARIDE CORE BIOSYNTHESIS PROTEIN RFAG"/>
    <property type="match status" value="1"/>
</dbReference>
<name>A0A844G5M3_9BACT</name>
<evidence type="ECO:0000313" key="3">
    <source>
        <dbReference type="EMBL" id="MST97881.1"/>
    </source>
</evidence>
<dbReference type="Pfam" id="PF13439">
    <property type="entry name" value="Glyco_transf_4"/>
    <property type="match status" value="1"/>
</dbReference>
<evidence type="ECO:0000313" key="4">
    <source>
        <dbReference type="Proteomes" id="UP000435649"/>
    </source>
</evidence>
<comment type="caution">
    <text evidence="3">The sequence shown here is derived from an EMBL/GenBank/DDBJ whole genome shotgun (WGS) entry which is preliminary data.</text>
</comment>
<feature type="domain" description="Glycosyltransferase subfamily 4-like N-terminal" evidence="2">
    <location>
        <begin position="14"/>
        <end position="175"/>
    </location>
</feature>
<dbReference type="InterPro" id="IPR028098">
    <property type="entry name" value="Glyco_trans_4-like_N"/>
</dbReference>
<dbReference type="GO" id="GO:0016757">
    <property type="term" value="F:glycosyltransferase activity"/>
    <property type="evidence" value="ECO:0007669"/>
    <property type="project" value="InterPro"/>
</dbReference>
<dbReference type="AlphaFoldDB" id="A0A844G5M3"/>
<dbReference type="CDD" id="cd03801">
    <property type="entry name" value="GT4_PimA-like"/>
    <property type="match status" value="1"/>
</dbReference>
<dbReference type="Pfam" id="PF00534">
    <property type="entry name" value="Glycos_transf_1"/>
    <property type="match status" value="1"/>
</dbReference>